<sequence length="747" mass="83311">MNQSVWKVVDENTMIIVCEDIEDGNYPVGAGKKYVRASSIAFFKYERLPEVNDIPQTRVAYCIQVDLRGLIPMFITNSKIISQGAEALVQFEALFEEKNGWERSSRSFGLADSKVQVNTVDGKGWGSTCMNFRAEMEEVAAFFWDFGSRANIKISGDVERNLEEGEEGAGGFKKIVKRRQEMSSSHGDHHRDRSFTTAIEAKDTVAIRLRRLGGGRTKLELACEIELGFGVSRGAAKHFVKRRLEGTIDVSIYFQRPVPVKEYREADGVALGHDLLWIAPSGKKRVERLAEVLKASRAMKELLEELPWFEAMMAAALEGGVAVNRPVGTKLVCVSETEATQIERNLIQSLMTEHLAEAGVNEWRVQNRAVKELMAEEVWFEPMAAVLGKGIVKSAAWGLMARVIVGAVLSMTDLITDLFVLWQYWEGGERMLKYRNASLASLTMSIVLQLAVVVFIQNRKKGVRRILKGVAIVITGMKLAVDAYMVASGAEREKDTELSPMTEMTFCKCTEMFAESIPGIVIQTSAIINDLNSVDEVLQRSILSRAVSILTTGFVSATLSYDWDTYPKQRAAALDFYGYIPDSPRVRTIMFTLLTGISSVKVLLTALLVVSLGYIDVFYVWYFIGGDMLIYLAVKAVRGDFRYWVKIDGLTGLAISLLIRVVIKFIVDFAGTFRFSHPKEVGGLYFTLNLFTPVIGLALVLNLMPAETFNEVTAELLTKLAVGLGGGLLFLLGLFFTLMDEKYRRHF</sequence>
<protein>
    <submittedName>
        <fullName evidence="2">Uncharacterized protein</fullName>
    </submittedName>
</protein>
<gene>
    <name evidence="2" type="ORF">TL16_g09141</name>
</gene>
<evidence type="ECO:0000313" key="3">
    <source>
        <dbReference type="Proteomes" id="UP001162640"/>
    </source>
</evidence>
<feature type="transmembrane region" description="Helical" evidence="1">
    <location>
        <begin position="716"/>
        <end position="738"/>
    </location>
</feature>
<evidence type="ECO:0000313" key="2">
    <source>
        <dbReference type="EMBL" id="GMH82077.1"/>
    </source>
</evidence>
<keyword evidence="1" id="KW-0812">Transmembrane</keyword>
<feature type="transmembrane region" description="Helical" evidence="1">
    <location>
        <begin position="437"/>
        <end position="456"/>
    </location>
</feature>
<dbReference type="Proteomes" id="UP001162640">
    <property type="component" value="Unassembled WGS sequence"/>
</dbReference>
<dbReference type="SUPFAM" id="SSF55961">
    <property type="entry name" value="Bet v1-like"/>
    <property type="match status" value="1"/>
</dbReference>
<feature type="transmembrane region" description="Helical" evidence="1">
    <location>
        <begin position="684"/>
        <end position="704"/>
    </location>
</feature>
<dbReference type="EMBL" id="BLQM01000308">
    <property type="protein sequence ID" value="GMH82077.1"/>
    <property type="molecule type" value="Genomic_DNA"/>
</dbReference>
<name>A0A9W7B1B1_9STRA</name>
<comment type="caution">
    <text evidence="2">The sequence shown here is derived from an EMBL/GenBank/DDBJ whole genome shotgun (WGS) entry which is preliminary data.</text>
</comment>
<dbReference type="Gene3D" id="3.30.530.20">
    <property type="match status" value="1"/>
</dbReference>
<feature type="transmembrane region" description="Helical" evidence="1">
    <location>
        <begin position="403"/>
        <end position="425"/>
    </location>
</feature>
<keyword evidence="1" id="KW-0472">Membrane</keyword>
<reference evidence="3" key="1">
    <citation type="journal article" date="2023" name="Commun. Biol.">
        <title>Genome analysis of Parmales, the sister group of diatoms, reveals the evolutionary specialization of diatoms from phago-mixotrophs to photoautotrophs.</title>
        <authorList>
            <person name="Ban H."/>
            <person name="Sato S."/>
            <person name="Yoshikawa S."/>
            <person name="Yamada K."/>
            <person name="Nakamura Y."/>
            <person name="Ichinomiya M."/>
            <person name="Sato N."/>
            <person name="Blanc-Mathieu R."/>
            <person name="Endo H."/>
            <person name="Kuwata A."/>
            <person name="Ogata H."/>
        </authorList>
    </citation>
    <scope>NUCLEOTIDE SEQUENCE [LARGE SCALE GENOMIC DNA]</scope>
</reference>
<proteinExistence type="predicted"/>
<evidence type="ECO:0000256" key="1">
    <source>
        <dbReference type="SAM" id="Phobius"/>
    </source>
</evidence>
<organism evidence="2 3">
    <name type="scientific">Triparma laevis f. inornata</name>
    <dbReference type="NCBI Taxonomy" id="1714386"/>
    <lineage>
        <taxon>Eukaryota</taxon>
        <taxon>Sar</taxon>
        <taxon>Stramenopiles</taxon>
        <taxon>Ochrophyta</taxon>
        <taxon>Bolidophyceae</taxon>
        <taxon>Parmales</taxon>
        <taxon>Triparmaceae</taxon>
        <taxon>Triparma</taxon>
    </lineage>
</organism>
<accession>A0A9W7B1B1</accession>
<keyword evidence="1" id="KW-1133">Transmembrane helix</keyword>
<dbReference type="InterPro" id="IPR023393">
    <property type="entry name" value="START-like_dom_sf"/>
</dbReference>
<dbReference type="AlphaFoldDB" id="A0A9W7B1B1"/>
<feature type="transmembrane region" description="Helical" evidence="1">
    <location>
        <begin position="644"/>
        <end position="663"/>
    </location>
</feature>